<keyword evidence="2" id="KW-1185">Reference proteome</keyword>
<evidence type="ECO:0000313" key="1">
    <source>
        <dbReference type="EMBL" id="MCD9642370.1"/>
    </source>
</evidence>
<dbReference type="Proteomes" id="UP000823775">
    <property type="component" value="Unassembled WGS sequence"/>
</dbReference>
<name>A0ABS8V859_DATST</name>
<protein>
    <submittedName>
        <fullName evidence="1">Uncharacterized protein</fullName>
    </submittedName>
</protein>
<gene>
    <name evidence="1" type="ORF">HAX54_029156</name>
</gene>
<comment type="caution">
    <text evidence="1">The sequence shown here is derived from an EMBL/GenBank/DDBJ whole genome shotgun (WGS) entry which is preliminary data.</text>
</comment>
<dbReference type="EMBL" id="JACEIK010003608">
    <property type="protein sequence ID" value="MCD9642370.1"/>
    <property type="molecule type" value="Genomic_DNA"/>
</dbReference>
<reference evidence="1 2" key="1">
    <citation type="journal article" date="2021" name="BMC Genomics">
        <title>Datura genome reveals duplications of psychoactive alkaloid biosynthetic genes and high mutation rate following tissue culture.</title>
        <authorList>
            <person name="Rajewski A."/>
            <person name="Carter-House D."/>
            <person name="Stajich J."/>
            <person name="Litt A."/>
        </authorList>
    </citation>
    <scope>NUCLEOTIDE SEQUENCE [LARGE SCALE GENOMIC DNA]</scope>
    <source>
        <strain evidence="1">AR-01</strain>
    </source>
</reference>
<feature type="non-terminal residue" evidence="1">
    <location>
        <position position="139"/>
    </location>
</feature>
<proteinExistence type="predicted"/>
<sequence length="139" mass="16606">MRSFVGWSQDSEWVPCVETIKLVEKIWRREGKKDTMLLVMMMQMEFLMNYMKGFHARYTQAKHEYDYVYYGNRGWNNAQSVDTGSQERNESVPHHMEITLEVGLEKDIVENDIFKWEIEEEVVGELIEDVFLKGEKLEE</sequence>
<accession>A0ABS8V859</accession>
<organism evidence="1 2">
    <name type="scientific">Datura stramonium</name>
    <name type="common">Jimsonweed</name>
    <name type="synonym">Common thornapple</name>
    <dbReference type="NCBI Taxonomy" id="4076"/>
    <lineage>
        <taxon>Eukaryota</taxon>
        <taxon>Viridiplantae</taxon>
        <taxon>Streptophyta</taxon>
        <taxon>Embryophyta</taxon>
        <taxon>Tracheophyta</taxon>
        <taxon>Spermatophyta</taxon>
        <taxon>Magnoliopsida</taxon>
        <taxon>eudicotyledons</taxon>
        <taxon>Gunneridae</taxon>
        <taxon>Pentapetalae</taxon>
        <taxon>asterids</taxon>
        <taxon>lamiids</taxon>
        <taxon>Solanales</taxon>
        <taxon>Solanaceae</taxon>
        <taxon>Solanoideae</taxon>
        <taxon>Datureae</taxon>
        <taxon>Datura</taxon>
    </lineage>
</organism>
<evidence type="ECO:0000313" key="2">
    <source>
        <dbReference type="Proteomes" id="UP000823775"/>
    </source>
</evidence>